<dbReference type="AlphaFoldDB" id="A0A8J3W2E0"/>
<name>A0A8J3W2E0_9ACTN</name>
<evidence type="ECO:0000313" key="2">
    <source>
        <dbReference type="Proteomes" id="UP000610966"/>
    </source>
</evidence>
<accession>A0A8J3W2E0</accession>
<reference evidence="1" key="1">
    <citation type="submission" date="2021-01" db="EMBL/GenBank/DDBJ databases">
        <title>Whole genome shotgun sequence of Sphaerimonospora thailandensis NBRC 107569.</title>
        <authorList>
            <person name="Komaki H."/>
            <person name="Tamura T."/>
        </authorList>
    </citation>
    <scope>NUCLEOTIDE SEQUENCE</scope>
    <source>
        <strain evidence="1">NBRC 107569</strain>
    </source>
</reference>
<organism evidence="1 2">
    <name type="scientific">Sphaerimonospora thailandensis</name>
    <dbReference type="NCBI Taxonomy" id="795644"/>
    <lineage>
        <taxon>Bacteria</taxon>
        <taxon>Bacillati</taxon>
        <taxon>Actinomycetota</taxon>
        <taxon>Actinomycetes</taxon>
        <taxon>Streptosporangiales</taxon>
        <taxon>Streptosporangiaceae</taxon>
        <taxon>Sphaerimonospora</taxon>
    </lineage>
</organism>
<evidence type="ECO:0000313" key="1">
    <source>
        <dbReference type="EMBL" id="GIH73160.1"/>
    </source>
</evidence>
<sequence>MGGVDDLRGIPVSARPQPRGRVLRWRREQLVAAGYDEISAHRLAADSMVDVHAMVARQERRLLPWIETTRKDRPRGGRE</sequence>
<dbReference type="RefSeq" id="WP_204018796.1">
    <property type="nucleotide sequence ID" value="NZ_BOOG01000074.1"/>
</dbReference>
<protein>
    <submittedName>
        <fullName evidence="1">Uncharacterized protein</fullName>
    </submittedName>
</protein>
<keyword evidence="2" id="KW-1185">Reference proteome</keyword>
<dbReference type="EMBL" id="BOOG01000074">
    <property type="protein sequence ID" value="GIH73160.1"/>
    <property type="molecule type" value="Genomic_DNA"/>
</dbReference>
<dbReference type="Proteomes" id="UP000610966">
    <property type="component" value="Unassembled WGS sequence"/>
</dbReference>
<proteinExistence type="predicted"/>
<comment type="caution">
    <text evidence="1">The sequence shown here is derived from an EMBL/GenBank/DDBJ whole genome shotgun (WGS) entry which is preliminary data.</text>
</comment>
<gene>
    <name evidence="1" type="ORF">Mth01_54130</name>
</gene>